<dbReference type="AlphaFoldDB" id="A0A9Q3JP93"/>
<feature type="domain" description="Tc1-like transposase DDE" evidence="2">
    <location>
        <begin position="172"/>
        <end position="244"/>
    </location>
</feature>
<dbReference type="InterPro" id="IPR038717">
    <property type="entry name" value="Tc1-like_DDE_dom"/>
</dbReference>
<dbReference type="GO" id="GO:0006313">
    <property type="term" value="P:DNA transposition"/>
    <property type="evidence" value="ECO:0007669"/>
    <property type="project" value="InterPro"/>
</dbReference>
<dbReference type="EMBL" id="AVOT02078596">
    <property type="protein sequence ID" value="MBW0566112.1"/>
    <property type="molecule type" value="Genomic_DNA"/>
</dbReference>
<feature type="domain" description="Transposase Tc1-like" evidence="1">
    <location>
        <begin position="68"/>
        <end position="135"/>
    </location>
</feature>
<proteinExistence type="predicted"/>
<organism evidence="3 4">
    <name type="scientific">Austropuccinia psidii MF-1</name>
    <dbReference type="NCBI Taxonomy" id="1389203"/>
    <lineage>
        <taxon>Eukaryota</taxon>
        <taxon>Fungi</taxon>
        <taxon>Dikarya</taxon>
        <taxon>Basidiomycota</taxon>
        <taxon>Pucciniomycotina</taxon>
        <taxon>Pucciniomycetes</taxon>
        <taxon>Pucciniales</taxon>
        <taxon>Sphaerophragmiaceae</taxon>
        <taxon>Austropuccinia</taxon>
    </lineage>
</organism>
<dbReference type="SUPFAM" id="SSF46689">
    <property type="entry name" value="Homeodomain-like"/>
    <property type="match status" value="1"/>
</dbReference>
<dbReference type="Gene3D" id="3.30.420.10">
    <property type="entry name" value="Ribonuclease H-like superfamily/Ribonuclease H"/>
    <property type="match status" value="2"/>
</dbReference>
<protein>
    <recommendedName>
        <fullName evidence="5">Tc1-like transposase DDE domain-containing protein</fullName>
    </recommendedName>
</protein>
<evidence type="ECO:0000313" key="3">
    <source>
        <dbReference type="EMBL" id="MBW0566112.1"/>
    </source>
</evidence>
<gene>
    <name evidence="3" type="ORF">O181_105827</name>
</gene>
<dbReference type="InterPro" id="IPR009057">
    <property type="entry name" value="Homeodomain-like_sf"/>
</dbReference>
<accession>A0A9Q3JP93</accession>
<dbReference type="Proteomes" id="UP000765509">
    <property type="component" value="Unassembled WGS sequence"/>
</dbReference>
<evidence type="ECO:0000259" key="2">
    <source>
        <dbReference type="Pfam" id="PF13358"/>
    </source>
</evidence>
<comment type="caution">
    <text evidence="3">The sequence shown here is derived from an EMBL/GenBank/DDBJ whole genome shotgun (WGS) entry which is preliminary data.</text>
</comment>
<dbReference type="InterPro" id="IPR036388">
    <property type="entry name" value="WH-like_DNA-bd_sf"/>
</dbReference>
<dbReference type="InterPro" id="IPR036397">
    <property type="entry name" value="RNaseH_sf"/>
</dbReference>
<evidence type="ECO:0000313" key="4">
    <source>
        <dbReference type="Proteomes" id="UP000765509"/>
    </source>
</evidence>
<dbReference type="GO" id="GO:0015074">
    <property type="term" value="P:DNA integration"/>
    <property type="evidence" value="ECO:0007669"/>
    <property type="project" value="InterPro"/>
</dbReference>
<reference evidence="3" key="1">
    <citation type="submission" date="2021-03" db="EMBL/GenBank/DDBJ databases">
        <title>Draft genome sequence of rust myrtle Austropuccinia psidii MF-1, a brazilian biotype.</title>
        <authorList>
            <person name="Quecine M.C."/>
            <person name="Pachon D.M.R."/>
            <person name="Bonatelli M.L."/>
            <person name="Correr F.H."/>
            <person name="Franceschini L.M."/>
            <person name="Leite T.F."/>
            <person name="Margarido G.R.A."/>
            <person name="Almeida C.A."/>
            <person name="Ferrarezi J.A."/>
            <person name="Labate C.A."/>
        </authorList>
    </citation>
    <scope>NUCLEOTIDE SEQUENCE</scope>
    <source>
        <strain evidence="3">MF-1</strain>
    </source>
</reference>
<sequence>MPHQYDNETKARIVGMRDAGLSLQKISELTGIPKTSIQDIVTRFNDRGTVQNLPRPGRKCILNERDIRQLKRVTQIQRQASLSGITNPIKKEVSSQMVQRVLHKEEIFSRIAVVKPHLQPQHFDKQLAFARAHVNWSVEDWKKVIWMDESSFELLKKPSPTRIWRTQGLLPFYDHLQQQQQAPQRQAFTLCEDNAPVHTSLLSCQWKESQGIVKFQWPSNYPNLNPIKNAWKKMKVMVHKRFHPKTLPKLQIAVQAAWNDMPKDYFRALIQSIPNRMRAVISQHGAPTRW</sequence>
<dbReference type="Pfam" id="PF01498">
    <property type="entry name" value="HTH_Tnp_Tc3_2"/>
    <property type="match status" value="1"/>
</dbReference>
<name>A0A9Q3JP93_9BASI</name>
<dbReference type="GO" id="GO:0003677">
    <property type="term" value="F:DNA binding"/>
    <property type="evidence" value="ECO:0007669"/>
    <property type="project" value="InterPro"/>
</dbReference>
<evidence type="ECO:0000259" key="1">
    <source>
        <dbReference type="Pfam" id="PF01498"/>
    </source>
</evidence>
<dbReference type="OrthoDB" id="2753252at2759"/>
<dbReference type="Pfam" id="PF13358">
    <property type="entry name" value="DDE_3"/>
    <property type="match status" value="1"/>
</dbReference>
<dbReference type="InterPro" id="IPR002492">
    <property type="entry name" value="Transposase_Tc1-like"/>
</dbReference>
<dbReference type="Pfam" id="PF13384">
    <property type="entry name" value="HTH_23"/>
    <property type="match status" value="1"/>
</dbReference>
<evidence type="ECO:0008006" key="5">
    <source>
        <dbReference type="Google" id="ProtNLM"/>
    </source>
</evidence>
<dbReference type="Gene3D" id="1.10.10.10">
    <property type="entry name" value="Winged helix-like DNA-binding domain superfamily/Winged helix DNA-binding domain"/>
    <property type="match status" value="1"/>
</dbReference>
<keyword evidence="4" id="KW-1185">Reference proteome</keyword>